<dbReference type="GeneID" id="14921539"/>
<dbReference type="EMBL" id="KB007909">
    <property type="protein sequence ID" value="ELR20670.1"/>
    <property type="molecule type" value="Genomic_DNA"/>
</dbReference>
<dbReference type="SMART" id="SM00702">
    <property type="entry name" value="P4Hc"/>
    <property type="match status" value="1"/>
</dbReference>
<evidence type="ECO:0000256" key="5">
    <source>
        <dbReference type="ARBA" id="ARBA00023004"/>
    </source>
</evidence>
<keyword evidence="8" id="KW-1185">Reference proteome</keyword>
<proteinExistence type="predicted"/>
<dbReference type="PANTHER" id="PTHR10869">
    <property type="entry name" value="PROLYL 4-HYDROXYLASE ALPHA SUBUNIT"/>
    <property type="match status" value="1"/>
</dbReference>
<keyword evidence="4" id="KW-0560">Oxidoreductase</keyword>
<keyword evidence="3" id="KW-0223">Dioxygenase</keyword>
<dbReference type="VEuPathDB" id="AmoebaDB:ACA1_054150"/>
<protein>
    <submittedName>
        <fullName evidence="7">Prolyl 4hydroxylase, alpha subunit</fullName>
    </submittedName>
</protein>
<dbReference type="InterPro" id="IPR044862">
    <property type="entry name" value="Pro_4_hyd_alph_FE2OG_OXY"/>
</dbReference>
<evidence type="ECO:0000313" key="7">
    <source>
        <dbReference type="EMBL" id="ELR20670.1"/>
    </source>
</evidence>
<name>L8H6B2_ACACF</name>
<dbReference type="GO" id="GO:0005506">
    <property type="term" value="F:iron ion binding"/>
    <property type="evidence" value="ECO:0007669"/>
    <property type="project" value="InterPro"/>
</dbReference>
<dbReference type="InterPro" id="IPR045054">
    <property type="entry name" value="P4HA-like"/>
</dbReference>
<evidence type="ECO:0000256" key="4">
    <source>
        <dbReference type="ARBA" id="ARBA00023002"/>
    </source>
</evidence>
<reference evidence="7 8" key="1">
    <citation type="journal article" date="2013" name="Genome Biol.">
        <title>Genome of Acanthamoeba castellanii highlights extensive lateral gene transfer and early evolution of tyrosine kinase signaling.</title>
        <authorList>
            <person name="Clarke M."/>
            <person name="Lohan A.J."/>
            <person name="Liu B."/>
            <person name="Lagkouvardos I."/>
            <person name="Roy S."/>
            <person name="Zafar N."/>
            <person name="Bertelli C."/>
            <person name="Schilde C."/>
            <person name="Kianianmomeni A."/>
            <person name="Burglin T.R."/>
            <person name="Frech C."/>
            <person name="Turcotte B."/>
            <person name="Kopec K.O."/>
            <person name="Synnott J.M."/>
            <person name="Choo C."/>
            <person name="Paponov I."/>
            <person name="Finkler A."/>
            <person name="Soon Heng Tan C."/>
            <person name="Hutchins A.P."/>
            <person name="Weinmeier T."/>
            <person name="Rattei T."/>
            <person name="Chu J.S."/>
            <person name="Gimenez G."/>
            <person name="Irimia M."/>
            <person name="Rigden D.J."/>
            <person name="Fitzpatrick D.A."/>
            <person name="Lorenzo-Morales J."/>
            <person name="Bateman A."/>
            <person name="Chiu C.H."/>
            <person name="Tang P."/>
            <person name="Hegemann P."/>
            <person name="Fromm H."/>
            <person name="Raoult D."/>
            <person name="Greub G."/>
            <person name="Miranda-Saavedra D."/>
            <person name="Chen N."/>
            <person name="Nash P."/>
            <person name="Ginger M.L."/>
            <person name="Horn M."/>
            <person name="Schaap P."/>
            <person name="Caler L."/>
            <person name="Loftus B."/>
        </authorList>
    </citation>
    <scope>NUCLEOTIDE SEQUENCE [LARGE SCALE GENOMIC DNA]</scope>
    <source>
        <strain evidence="7 8">Neff</strain>
    </source>
</reference>
<evidence type="ECO:0000259" key="6">
    <source>
        <dbReference type="PROSITE" id="PS51471"/>
    </source>
</evidence>
<dbReference type="PROSITE" id="PS51471">
    <property type="entry name" value="FE2OG_OXY"/>
    <property type="match status" value="1"/>
</dbReference>
<feature type="domain" description="Fe2OG dioxygenase" evidence="6">
    <location>
        <begin position="113"/>
        <end position="213"/>
    </location>
</feature>
<dbReference type="RefSeq" id="XP_004344073.1">
    <property type="nucleotide sequence ID" value="XM_004344023.1"/>
</dbReference>
<dbReference type="OMA" id="YEDTRKC"/>
<dbReference type="KEGG" id="acan:ACA1_054150"/>
<dbReference type="GO" id="GO:0004656">
    <property type="term" value="F:procollagen-proline 4-dioxygenase activity"/>
    <property type="evidence" value="ECO:0007669"/>
    <property type="project" value="TreeGrafter"/>
</dbReference>
<dbReference type="GO" id="GO:0005783">
    <property type="term" value="C:endoplasmic reticulum"/>
    <property type="evidence" value="ECO:0007669"/>
    <property type="project" value="TreeGrafter"/>
</dbReference>
<evidence type="ECO:0000256" key="1">
    <source>
        <dbReference type="ARBA" id="ARBA00001961"/>
    </source>
</evidence>
<dbReference type="PANTHER" id="PTHR10869:SF246">
    <property type="entry name" value="TRANSMEMBRANE PROLYL 4-HYDROXYLASE"/>
    <property type="match status" value="1"/>
</dbReference>
<dbReference type="Pfam" id="PF13640">
    <property type="entry name" value="2OG-FeII_Oxy_3"/>
    <property type="match status" value="1"/>
</dbReference>
<evidence type="ECO:0000256" key="2">
    <source>
        <dbReference type="ARBA" id="ARBA00022723"/>
    </source>
</evidence>
<accession>L8H6B2</accession>
<gene>
    <name evidence="7" type="ORF">ACA1_054150</name>
</gene>
<sequence length="217" mass="25095">MNVHVPSPEWWRHAEAEEALDGDAKREEVKKVDLDMEGKVAFILYNVLTPEECQHLIDKTEKMGYRPLPGYSPSYRSNTRVIVDDPDRGLTNELWRRLSPFVPDLAETRAVWRPYGLNERWRFCRYTPGQHFSSHFDGCFRASEDDKSHLTVMLYLNGGFEGGATVFLEGTKDRVQPVAGMALVFQHNIYHEGERLESGVKYIMRSDAMFQRFDTSS</sequence>
<comment type="cofactor">
    <cofactor evidence="1">
        <name>L-ascorbate</name>
        <dbReference type="ChEBI" id="CHEBI:38290"/>
    </cofactor>
</comment>
<evidence type="ECO:0000313" key="8">
    <source>
        <dbReference type="Proteomes" id="UP000011083"/>
    </source>
</evidence>
<dbReference type="GO" id="GO:0031418">
    <property type="term" value="F:L-ascorbic acid binding"/>
    <property type="evidence" value="ECO:0007669"/>
    <property type="project" value="InterPro"/>
</dbReference>
<dbReference type="OrthoDB" id="69177at2759"/>
<evidence type="ECO:0000256" key="3">
    <source>
        <dbReference type="ARBA" id="ARBA00022964"/>
    </source>
</evidence>
<keyword evidence="5" id="KW-0408">Iron</keyword>
<keyword evidence="2" id="KW-0479">Metal-binding</keyword>
<organism evidence="7 8">
    <name type="scientific">Acanthamoeba castellanii (strain ATCC 30010 / Neff)</name>
    <dbReference type="NCBI Taxonomy" id="1257118"/>
    <lineage>
        <taxon>Eukaryota</taxon>
        <taxon>Amoebozoa</taxon>
        <taxon>Discosea</taxon>
        <taxon>Longamoebia</taxon>
        <taxon>Centramoebida</taxon>
        <taxon>Acanthamoebidae</taxon>
        <taxon>Acanthamoeba</taxon>
    </lineage>
</organism>
<dbReference type="AlphaFoldDB" id="L8H6B2"/>
<dbReference type="InterPro" id="IPR006620">
    <property type="entry name" value="Pro_4_hyd_alph"/>
</dbReference>
<dbReference type="Proteomes" id="UP000011083">
    <property type="component" value="Unassembled WGS sequence"/>
</dbReference>
<dbReference type="Gene3D" id="2.60.120.620">
    <property type="entry name" value="q2cbj1_9rhob like domain"/>
    <property type="match status" value="1"/>
</dbReference>
<dbReference type="InterPro" id="IPR005123">
    <property type="entry name" value="Oxoglu/Fe-dep_dioxygenase_dom"/>
</dbReference>